<comment type="caution">
    <text evidence="5">The sequence shown here is derived from an EMBL/GenBank/DDBJ whole genome shotgun (WGS) entry which is preliminary data.</text>
</comment>
<dbReference type="GO" id="GO:0005829">
    <property type="term" value="C:cytosol"/>
    <property type="evidence" value="ECO:0007669"/>
    <property type="project" value="TreeGrafter"/>
</dbReference>
<dbReference type="EMBL" id="MDYQ01000353">
    <property type="protein sequence ID" value="PRP75969.1"/>
    <property type="molecule type" value="Genomic_DNA"/>
</dbReference>
<evidence type="ECO:0000256" key="1">
    <source>
        <dbReference type="PROSITE-ProRule" id="PRU00108"/>
    </source>
</evidence>
<protein>
    <recommendedName>
        <fullName evidence="4">Homeobox domain-containing protein</fullName>
    </recommendedName>
</protein>
<dbReference type="Gene3D" id="1.10.10.60">
    <property type="entry name" value="Homeodomain-like"/>
    <property type="match status" value="1"/>
</dbReference>
<evidence type="ECO:0000256" key="2">
    <source>
        <dbReference type="RuleBase" id="RU000682"/>
    </source>
</evidence>
<organism evidence="5 6">
    <name type="scientific">Planoprotostelium fungivorum</name>
    <dbReference type="NCBI Taxonomy" id="1890364"/>
    <lineage>
        <taxon>Eukaryota</taxon>
        <taxon>Amoebozoa</taxon>
        <taxon>Evosea</taxon>
        <taxon>Variosea</taxon>
        <taxon>Cavosteliida</taxon>
        <taxon>Cavosteliaceae</taxon>
        <taxon>Planoprotostelium</taxon>
    </lineage>
</organism>
<dbReference type="NCBIfam" id="TIGR00730">
    <property type="entry name" value="Rossman fold protein, TIGR00730 family"/>
    <property type="match status" value="1"/>
</dbReference>
<dbReference type="OrthoDB" id="414463at2759"/>
<dbReference type="STRING" id="1890364.A0A2P6MW93"/>
<feature type="DNA-binding region" description="Homeobox" evidence="1">
    <location>
        <begin position="564"/>
        <end position="623"/>
    </location>
</feature>
<dbReference type="Gene3D" id="3.40.50.450">
    <property type="match status" value="1"/>
</dbReference>
<dbReference type="SUPFAM" id="SSF102405">
    <property type="entry name" value="MCP/YpsA-like"/>
    <property type="match status" value="1"/>
</dbReference>
<feature type="compositionally biased region" description="Low complexity" evidence="3">
    <location>
        <begin position="417"/>
        <end position="427"/>
    </location>
</feature>
<dbReference type="InterPro" id="IPR031100">
    <property type="entry name" value="LOG_fam"/>
</dbReference>
<dbReference type="Proteomes" id="UP000241769">
    <property type="component" value="Unassembled WGS sequence"/>
</dbReference>
<dbReference type="InterPro" id="IPR001356">
    <property type="entry name" value="HD"/>
</dbReference>
<evidence type="ECO:0000313" key="6">
    <source>
        <dbReference type="Proteomes" id="UP000241769"/>
    </source>
</evidence>
<evidence type="ECO:0000256" key="3">
    <source>
        <dbReference type="SAM" id="MobiDB-lite"/>
    </source>
</evidence>
<name>A0A2P6MW93_9EUKA</name>
<dbReference type="InParanoid" id="A0A2P6MW93"/>
<dbReference type="AlphaFoldDB" id="A0A2P6MW93"/>
<dbReference type="GO" id="GO:0009691">
    <property type="term" value="P:cytokinin biosynthetic process"/>
    <property type="evidence" value="ECO:0007669"/>
    <property type="project" value="InterPro"/>
</dbReference>
<dbReference type="PROSITE" id="PS50071">
    <property type="entry name" value="HOMEOBOX_2"/>
    <property type="match status" value="1"/>
</dbReference>
<dbReference type="SUPFAM" id="SSF46689">
    <property type="entry name" value="Homeodomain-like"/>
    <property type="match status" value="2"/>
</dbReference>
<accession>A0A2P6MW93</accession>
<evidence type="ECO:0000259" key="4">
    <source>
        <dbReference type="PROSITE" id="PS50071"/>
    </source>
</evidence>
<reference evidence="5 6" key="1">
    <citation type="journal article" date="2018" name="Genome Biol. Evol.">
        <title>Multiple Roots of Fruiting Body Formation in Amoebozoa.</title>
        <authorList>
            <person name="Hillmann F."/>
            <person name="Forbes G."/>
            <person name="Novohradska S."/>
            <person name="Ferling I."/>
            <person name="Riege K."/>
            <person name="Groth M."/>
            <person name="Westermann M."/>
            <person name="Marz M."/>
            <person name="Spaller T."/>
            <person name="Winckler T."/>
            <person name="Schaap P."/>
            <person name="Glockner G."/>
        </authorList>
    </citation>
    <scope>NUCLEOTIDE SEQUENCE [LARGE SCALE GENOMIC DNA]</scope>
    <source>
        <strain evidence="5 6">Jena</strain>
    </source>
</reference>
<dbReference type="Pfam" id="PF03641">
    <property type="entry name" value="Lysine_decarbox"/>
    <property type="match status" value="1"/>
</dbReference>
<dbReference type="SMART" id="SM00389">
    <property type="entry name" value="HOX"/>
    <property type="match status" value="2"/>
</dbReference>
<gene>
    <name evidence="5" type="ORF">PROFUN_01685</name>
</gene>
<keyword evidence="1 2" id="KW-0539">Nucleus</keyword>
<dbReference type="GO" id="GO:0016799">
    <property type="term" value="F:hydrolase activity, hydrolyzing N-glycosyl compounds"/>
    <property type="evidence" value="ECO:0007669"/>
    <property type="project" value="TreeGrafter"/>
</dbReference>
<dbReference type="PANTHER" id="PTHR31223">
    <property type="entry name" value="LOG FAMILY PROTEIN YJL055W"/>
    <property type="match status" value="1"/>
</dbReference>
<keyword evidence="6" id="KW-1185">Reference proteome</keyword>
<dbReference type="InterPro" id="IPR009057">
    <property type="entry name" value="Homeodomain-like_sf"/>
</dbReference>
<evidence type="ECO:0000313" key="5">
    <source>
        <dbReference type="EMBL" id="PRP75969.1"/>
    </source>
</evidence>
<feature type="region of interest" description="Disordered" evidence="3">
    <location>
        <begin position="408"/>
        <end position="431"/>
    </location>
</feature>
<dbReference type="GO" id="GO:0005634">
    <property type="term" value="C:nucleus"/>
    <property type="evidence" value="ECO:0007669"/>
    <property type="project" value="UniProtKB-SubCell"/>
</dbReference>
<feature type="region of interest" description="Disordered" evidence="3">
    <location>
        <begin position="469"/>
        <end position="572"/>
    </location>
</feature>
<comment type="subcellular location">
    <subcellularLocation>
        <location evidence="1 2">Nucleus</location>
    </subcellularLocation>
</comment>
<keyword evidence="1 2" id="KW-0238">DNA-binding</keyword>
<dbReference type="GO" id="GO:0003677">
    <property type="term" value="F:DNA binding"/>
    <property type="evidence" value="ECO:0007669"/>
    <property type="project" value="UniProtKB-UniRule"/>
</dbReference>
<sequence length="627" mass="70313">MSQTTSQPFRSICIFASARDNLPSYYFDAARDLAKLLVDEKIDLVYGGGNVGLMGTVAEAVHLGGGKVVGIVPKSLIPREVVDNKWVVGSMIVTKGMHDRKLEMYRQSDAFIALPGGFGTFDELLETTTWLQLGIHSKPIGILNTNGYFDAFLSMVQRATKDGFIDQETADAVYVVSSDPKELLAMMKSQKPPASQFNVSCARGLELAPSGLFYKIWPNSGFSCHLGTPHTRISNDRTSPDSFQDLFSSIVMGSGVKRQQGKLSFFGSKKVFEDEQSWSITETGGLPGNCENEILTQKLQNFTRDPGIRNSLMCSIRMHPIRMDFAQGRCSSEDNEANSISSEEHVDTGSLWSRLFEADVKAKMDASFSTCQFTRAPRGDDRGSLSKLDVKNLICEDSPVLGNREKVLTRRPCVETPSAAPSKSKSPNLRQRANFREDIISIFEGMYVDSRPWNEDEIVTLEKKTGLSQEQVQRWRYDRKRRGPPKRSSPAPPFLSPSPKTNLEHDVGVPSWFSGVDETQTAKKASPTWVFEEETESMEDMREELTPHRTSSSESGGHIEKRPTQKRRHNHSSDIVSVLEEAFKGMKRWDIETLGHLQETTGLTKKQITRWRKNRKYRSVKARAQDV</sequence>
<proteinExistence type="predicted"/>
<feature type="domain" description="Homeobox" evidence="4">
    <location>
        <begin position="562"/>
        <end position="622"/>
    </location>
</feature>
<dbReference type="InterPro" id="IPR005269">
    <property type="entry name" value="LOG"/>
</dbReference>
<dbReference type="PANTHER" id="PTHR31223:SF70">
    <property type="entry name" value="LOG FAMILY PROTEIN YJL055W"/>
    <property type="match status" value="1"/>
</dbReference>
<dbReference type="CDD" id="cd00086">
    <property type="entry name" value="homeodomain"/>
    <property type="match status" value="2"/>
</dbReference>
<keyword evidence="1 2" id="KW-0371">Homeobox</keyword>
<dbReference type="Pfam" id="PF00046">
    <property type="entry name" value="Homeodomain"/>
    <property type="match status" value="1"/>
</dbReference>